<dbReference type="Proteomes" id="UP000220922">
    <property type="component" value="Unassembled WGS sequence"/>
</dbReference>
<comment type="function">
    <text evidence="9 10">This protein specifically catalyzes the removal of signal peptides from prolipoproteins.</text>
</comment>
<keyword evidence="7 9" id="KW-1133">Transmembrane helix</keyword>
<gene>
    <name evidence="9" type="primary">lspA</name>
    <name evidence="12" type="ORF">A9Q02_04930</name>
</gene>
<evidence type="ECO:0000313" key="12">
    <source>
        <dbReference type="EMBL" id="PDV97293.1"/>
    </source>
</evidence>
<comment type="similarity">
    <text evidence="1 9 11">Belongs to the peptidase A8 family.</text>
</comment>
<dbReference type="EMBL" id="LYXE01000157">
    <property type="protein sequence ID" value="PDV97293.1"/>
    <property type="molecule type" value="Genomic_DNA"/>
</dbReference>
<keyword evidence="6 9" id="KW-0378">Hydrolase</keyword>
<dbReference type="PROSITE" id="PS00855">
    <property type="entry name" value="SPASE_II"/>
    <property type="match status" value="1"/>
</dbReference>
<evidence type="ECO:0000313" key="13">
    <source>
        <dbReference type="Proteomes" id="UP000220922"/>
    </source>
</evidence>
<keyword evidence="5 9" id="KW-0064">Aspartyl protease</keyword>
<evidence type="ECO:0000256" key="10">
    <source>
        <dbReference type="RuleBase" id="RU000594"/>
    </source>
</evidence>
<feature type="transmembrane region" description="Helical" evidence="9">
    <location>
        <begin position="66"/>
        <end position="84"/>
    </location>
</feature>
<comment type="caution">
    <text evidence="12">The sequence shown here is derived from an EMBL/GenBank/DDBJ whole genome shotgun (WGS) entry which is preliminary data.</text>
</comment>
<dbReference type="Pfam" id="PF01252">
    <property type="entry name" value="Peptidase_A8"/>
    <property type="match status" value="1"/>
</dbReference>
<evidence type="ECO:0000256" key="5">
    <source>
        <dbReference type="ARBA" id="ARBA00022750"/>
    </source>
</evidence>
<evidence type="ECO:0000256" key="9">
    <source>
        <dbReference type="HAMAP-Rule" id="MF_00161"/>
    </source>
</evidence>
<dbReference type="OrthoDB" id="9810259at2"/>
<comment type="caution">
    <text evidence="9">Lacks conserved residue(s) required for the propagation of feature annotation.</text>
</comment>
<dbReference type="InterPro" id="IPR001872">
    <property type="entry name" value="Peptidase_A8"/>
</dbReference>
<dbReference type="NCBIfam" id="NF011371">
    <property type="entry name" value="PRK14790.1"/>
    <property type="match status" value="1"/>
</dbReference>
<evidence type="ECO:0000256" key="1">
    <source>
        <dbReference type="ARBA" id="ARBA00006139"/>
    </source>
</evidence>
<dbReference type="NCBIfam" id="TIGR00077">
    <property type="entry name" value="lspA"/>
    <property type="match status" value="1"/>
</dbReference>
<reference evidence="12 13" key="1">
    <citation type="submission" date="2016-05" db="EMBL/GenBank/DDBJ databases">
        <authorList>
            <person name="Lavstsen T."/>
            <person name="Jespersen J.S."/>
        </authorList>
    </citation>
    <scope>NUCLEOTIDE SEQUENCE [LARGE SCALE GENOMIC DNA]</scope>
    <source>
        <strain evidence="12 13">B7-9</strain>
    </source>
</reference>
<dbReference type="EC" id="3.4.23.36" evidence="9"/>
<evidence type="ECO:0000256" key="7">
    <source>
        <dbReference type="ARBA" id="ARBA00022989"/>
    </source>
</evidence>
<accession>A0A2H3KHP6</accession>
<dbReference type="HAMAP" id="MF_00161">
    <property type="entry name" value="LspA"/>
    <property type="match status" value="1"/>
</dbReference>
<evidence type="ECO:0000256" key="4">
    <source>
        <dbReference type="ARBA" id="ARBA00022692"/>
    </source>
</evidence>
<keyword evidence="3 9" id="KW-0645">Protease</keyword>
<comment type="pathway">
    <text evidence="9">Protein modification; lipoprotein biosynthesis (signal peptide cleavage).</text>
</comment>
<organism evidence="12 13">
    <name type="scientific">Candidatus Chloroploca asiatica</name>
    <dbReference type="NCBI Taxonomy" id="1506545"/>
    <lineage>
        <taxon>Bacteria</taxon>
        <taxon>Bacillati</taxon>
        <taxon>Chloroflexota</taxon>
        <taxon>Chloroflexia</taxon>
        <taxon>Chloroflexales</taxon>
        <taxon>Chloroflexineae</taxon>
        <taxon>Oscillochloridaceae</taxon>
        <taxon>Candidatus Chloroploca</taxon>
    </lineage>
</organism>
<evidence type="ECO:0000256" key="11">
    <source>
        <dbReference type="RuleBase" id="RU004181"/>
    </source>
</evidence>
<proteinExistence type="inferred from homology"/>
<dbReference type="UniPathway" id="UPA00665"/>
<sequence length="166" mass="18486">MRIWAVPLAIASTFLLLDQATKWWVVQTLGPETMARSITLPGGWIRLVYSHNTGVAFSMFQGHPELLTIAALCIVAGAIYFYTAHLDHHQPLIQASMGLIMGGAFGNLIDRIRLGYVVDFISVGWFPIFNVADSAITIGAVLLIYQFLREDLAERRARKHETLTSQ</sequence>
<dbReference type="GO" id="GO:0004190">
    <property type="term" value="F:aspartic-type endopeptidase activity"/>
    <property type="evidence" value="ECO:0007669"/>
    <property type="project" value="UniProtKB-UniRule"/>
</dbReference>
<feature type="transmembrane region" description="Helical" evidence="9">
    <location>
        <begin position="129"/>
        <end position="148"/>
    </location>
</feature>
<evidence type="ECO:0000256" key="2">
    <source>
        <dbReference type="ARBA" id="ARBA00022475"/>
    </source>
</evidence>
<keyword evidence="8 9" id="KW-0472">Membrane</keyword>
<evidence type="ECO:0000256" key="3">
    <source>
        <dbReference type="ARBA" id="ARBA00022670"/>
    </source>
</evidence>
<keyword evidence="4 9" id="KW-0812">Transmembrane</keyword>
<keyword evidence="2 9" id="KW-1003">Cell membrane</keyword>
<dbReference type="GO" id="GO:0006508">
    <property type="term" value="P:proteolysis"/>
    <property type="evidence" value="ECO:0007669"/>
    <property type="project" value="UniProtKB-KW"/>
</dbReference>
<evidence type="ECO:0000256" key="6">
    <source>
        <dbReference type="ARBA" id="ARBA00022801"/>
    </source>
</evidence>
<feature type="active site" evidence="9">
    <location>
        <position position="133"/>
    </location>
</feature>
<dbReference type="AlphaFoldDB" id="A0A2H3KHP6"/>
<dbReference type="PANTHER" id="PTHR33695">
    <property type="entry name" value="LIPOPROTEIN SIGNAL PEPTIDASE"/>
    <property type="match status" value="1"/>
</dbReference>
<dbReference type="PRINTS" id="PR00781">
    <property type="entry name" value="LIPOSIGPTASE"/>
</dbReference>
<comment type="subcellular location">
    <subcellularLocation>
        <location evidence="9">Cell membrane</location>
        <topology evidence="9">Multi-pass membrane protein</topology>
    </subcellularLocation>
</comment>
<feature type="active site" evidence="9">
    <location>
        <position position="119"/>
    </location>
</feature>
<dbReference type="PANTHER" id="PTHR33695:SF1">
    <property type="entry name" value="LIPOPROTEIN SIGNAL PEPTIDASE"/>
    <property type="match status" value="1"/>
</dbReference>
<keyword evidence="13" id="KW-1185">Reference proteome</keyword>
<evidence type="ECO:0000256" key="8">
    <source>
        <dbReference type="ARBA" id="ARBA00023136"/>
    </source>
</evidence>
<dbReference type="GO" id="GO:0005886">
    <property type="term" value="C:plasma membrane"/>
    <property type="evidence" value="ECO:0007669"/>
    <property type="project" value="UniProtKB-SubCell"/>
</dbReference>
<protein>
    <recommendedName>
        <fullName evidence="9">Lipoprotein signal peptidase</fullName>
        <ecNumber evidence="9">3.4.23.36</ecNumber>
    </recommendedName>
    <alternativeName>
        <fullName evidence="9">Prolipoprotein signal peptidase</fullName>
    </alternativeName>
    <alternativeName>
        <fullName evidence="9">Signal peptidase II</fullName>
        <shortName evidence="9">SPase II</shortName>
    </alternativeName>
</protein>
<name>A0A2H3KHP6_9CHLR</name>
<comment type="catalytic activity">
    <reaction evidence="9 10">
        <text>Release of signal peptides from bacterial membrane prolipoproteins. Hydrolyzes -Xaa-Yaa-Zaa-|-(S,diacylglyceryl)Cys-, in which Xaa is hydrophobic (preferably Leu), and Yaa (Ala or Ser) and Zaa (Gly or Ala) have small, neutral side chains.</text>
        <dbReference type="EC" id="3.4.23.36"/>
    </reaction>
</comment>